<comment type="caution">
    <text evidence="1">The sequence shown here is derived from an EMBL/GenBank/DDBJ whole genome shotgun (WGS) entry which is preliminary data.</text>
</comment>
<organism evidence="1 2">
    <name type="scientific">Sphingobacterium siyangense</name>
    <dbReference type="NCBI Taxonomy" id="459529"/>
    <lineage>
        <taxon>Bacteria</taxon>
        <taxon>Pseudomonadati</taxon>
        <taxon>Bacteroidota</taxon>
        <taxon>Sphingobacteriia</taxon>
        <taxon>Sphingobacteriales</taxon>
        <taxon>Sphingobacteriaceae</taxon>
        <taxon>Sphingobacterium</taxon>
    </lineage>
</organism>
<evidence type="ECO:0000313" key="1">
    <source>
        <dbReference type="EMBL" id="RKF29973.1"/>
    </source>
</evidence>
<keyword evidence="2" id="KW-1185">Reference proteome</keyword>
<dbReference type="RefSeq" id="WP_120336520.1">
    <property type="nucleotide sequence ID" value="NZ_MCAQ01000030.1"/>
</dbReference>
<dbReference type="AlphaFoldDB" id="A0A420FAH1"/>
<name>A0A420FAH1_9SPHI</name>
<dbReference type="EMBL" id="MCAQ01000030">
    <property type="protein sequence ID" value="RKF29973.1"/>
    <property type="molecule type" value="Genomic_DNA"/>
</dbReference>
<reference evidence="1 2" key="1">
    <citation type="submission" date="2016-07" db="EMBL/GenBank/DDBJ databases">
        <title>Genome analysis of Sphingobacterium siyangense T12B17.</title>
        <authorList>
            <person name="Xu D."/>
            <person name="Su Y."/>
            <person name="Zheng S."/>
        </authorList>
    </citation>
    <scope>NUCLEOTIDE SEQUENCE [LARGE SCALE GENOMIC DNA]</scope>
    <source>
        <strain evidence="1 2">T12B17</strain>
    </source>
</reference>
<proteinExistence type="predicted"/>
<accession>A0A420FAH1</accession>
<evidence type="ECO:0000313" key="2">
    <source>
        <dbReference type="Proteomes" id="UP000286402"/>
    </source>
</evidence>
<sequence length="73" mass="7982">MRTDILGGKTIEDNSGNRVSVRKDILGNYDASDNKGNRASVKKDILGKITIDDPKGILNDAVKLQLIQELSKN</sequence>
<gene>
    <name evidence="1" type="ORF">BCY89_19345</name>
</gene>
<protein>
    <submittedName>
        <fullName evidence="1">Uncharacterized protein</fullName>
    </submittedName>
</protein>
<dbReference type="Proteomes" id="UP000286402">
    <property type="component" value="Unassembled WGS sequence"/>
</dbReference>